<dbReference type="PANTHER" id="PTHR30341">
    <property type="entry name" value="SODIUM ION/PROTON ANTIPORTER NHAA-RELATED"/>
    <property type="match status" value="1"/>
</dbReference>
<dbReference type="GO" id="GO:0005886">
    <property type="term" value="C:plasma membrane"/>
    <property type="evidence" value="ECO:0007669"/>
    <property type="project" value="UniProtKB-SubCell"/>
</dbReference>
<evidence type="ECO:0000256" key="5">
    <source>
        <dbReference type="ARBA" id="ARBA00022989"/>
    </source>
</evidence>
<dbReference type="Proteomes" id="UP000502377">
    <property type="component" value="Chromosome"/>
</dbReference>
<keyword evidence="5 7" id="KW-1133">Transmembrane helix</keyword>
<keyword evidence="2" id="KW-1003">Cell membrane</keyword>
<evidence type="ECO:0000256" key="7">
    <source>
        <dbReference type="SAM" id="Phobius"/>
    </source>
</evidence>
<dbReference type="GO" id="GO:0015385">
    <property type="term" value="F:sodium:proton antiporter activity"/>
    <property type="evidence" value="ECO:0007669"/>
    <property type="project" value="TreeGrafter"/>
</dbReference>
<dbReference type="PANTHER" id="PTHR30341:SF0">
    <property type="entry name" value="NA(+)_H(+) ANTIPORTER NHAA"/>
    <property type="match status" value="1"/>
</dbReference>
<evidence type="ECO:0000256" key="1">
    <source>
        <dbReference type="ARBA" id="ARBA00004429"/>
    </source>
</evidence>
<evidence type="ECO:0000256" key="4">
    <source>
        <dbReference type="ARBA" id="ARBA00022692"/>
    </source>
</evidence>
<protein>
    <submittedName>
        <fullName evidence="8">Na+/H+ antiporter</fullName>
    </submittedName>
</protein>
<keyword evidence="6 7" id="KW-0472">Membrane</keyword>
<dbReference type="Pfam" id="PF06965">
    <property type="entry name" value="Na_H_antiport_1"/>
    <property type="match status" value="1"/>
</dbReference>
<feature type="transmembrane region" description="Helical" evidence="7">
    <location>
        <begin position="42"/>
        <end position="60"/>
    </location>
</feature>
<gene>
    <name evidence="8" type="ORF">CRECT_1225</name>
</gene>
<proteinExistence type="predicted"/>
<dbReference type="AlphaFoldDB" id="A0A6G5QMR7"/>
<keyword evidence="4 7" id="KW-0812">Transmembrane</keyword>
<dbReference type="InterPro" id="IPR023171">
    <property type="entry name" value="Na/H_antiporter_dom_sf"/>
</dbReference>
<evidence type="ECO:0000256" key="3">
    <source>
        <dbReference type="ARBA" id="ARBA00022519"/>
    </source>
</evidence>
<sequence>MLILAAIFAMIFQNGFLSEFYNSFLRINMGVVFGEFGLQKPLILWVNDGLIAVFFFLLGLELKREIAGARCEIPLRSCYLSWVRPAASSCPRSFFTRLTTPMLSR</sequence>
<keyword evidence="3" id="KW-0997">Cell inner membrane</keyword>
<accession>A0A6G5QMR7</accession>
<comment type="subcellular location">
    <subcellularLocation>
        <location evidence="1">Cell inner membrane</location>
        <topology evidence="1">Multi-pass membrane protein</topology>
    </subcellularLocation>
</comment>
<evidence type="ECO:0000313" key="9">
    <source>
        <dbReference type="Proteomes" id="UP000502377"/>
    </source>
</evidence>
<reference evidence="8 9" key="1">
    <citation type="submission" date="2016-07" db="EMBL/GenBank/DDBJ databases">
        <title>Comparative genomics of the Campylobacter concisus group.</title>
        <authorList>
            <person name="Miller W.G."/>
            <person name="Yee E."/>
            <person name="Chapman M.H."/>
            <person name="Huynh S."/>
            <person name="Bono J.L."/>
            <person name="On S.L.W."/>
            <person name="StLeger J."/>
            <person name="Foster G."/>
            <person name="Parker C.T."/>
        </authorList>
    </citation>
    <scope>NUCLEOTIDE SEQUENCE [LARGE SCALE GENOMIC DNA]</scope>
    <source>
        <strain evidence="8 9">ATCC 33238</strain>
    </source>
</reference>
<evidence type="ECO:0000256" key="6">
    <source>
        <dbReference type="ARBA" id="ARBA00023136"/>
    </source>
</evidence>
<dbReference type="Gene3D" id="1.20.1530.10">
    <property type="entry name" value="Na+/H+ antiporter like domain"/>
    <property type="match status" value="1"/>
</dbReference>
<dbReference type="GO" id="GO:0006885">
    <property type="term" value="P:regulation of pH"/>
    <property type="evidence" value="ECO:0007669"/>
    <property type="project" value="InterPro"/>
</dbReference>
<dbReference type="EMBL" id="CP012543">
    <property type="protein sequence ID" value="QCD46884.1"/>
    <property type="molecule type" value="Genomic_DNA"/>
</dbReference>
<evidence type="ECO:0000256" key="2">
    <source>
        <dbReference type="ARBA" id="ARBA00022475"/>
    </source>
</evidence>
<dbReference type="InterPro" id="IPR004670">
    <property type="entry name" value="NhaA"/>
</dbReference>
<dbReference type="KEGG" id="crx:CRECT_1225"/>
<evidence type="ECO:0000313" key="8">
    <source>
        <dbReference type="EMBL" id="QCD46884.1"/>
    </source>
</evidence>
<organism evidence="8 9">
    <name type="scientific">Campylobacter rectus</name>
    <name type="common">Wolinella recta</name>
    <dbReference type="NCBI Taxonomy" id="203"/>
    <lineage>
        <taxon>Bacteria</taxon>
        <taxon>Pseudomonadati</taxon>
        <taxon>Campylobacterota</taxon>
        <taxon>Epsilonproteobacteria</taxon>
        <taxon>Campylobacterales</taxon>
        <taxon>Campylobacteraceae</taxon>
        <taxon>Campylobacter</taxon>
    </lineage>
</organism>
<name>A0A6G5QMR7_CAMRE</name>